<dbReference type="OrthoDB" id="10319493at2759"/>
<gene>
    <name evidence="2" type="ORF">Pyn_13962</name>
</gene>
<accession>A0A314Z2S8</accession>
<feature type="compositionally biased region" description="Polar residues" evidence="1">
    <location>
        <begin position="35"/>
        <end position="44"/>
    </location>
</feature>
<comment type="caution">
    <text evidence="2">The sequence shown here is derived from an EMBL/GenBank/DDBJ whole genome shotgun (WGS) entry which is preliminary data.</text>
</comment>
<feature type="region of interest" description="Disordered" evidence="1">
    <location>
        <begin position="30"/>
        <end position="49"/>
    </location>
</feature>
<sequence>MWSLIRQHQFVSVTQCVLLSKQENIKLPLFDSETPPIQDQSDSENVGGEGDLKKAKYSQFQEIAYVNFLISIIEVVANDGLCIMQWICALN</sequence>
<evidence type="ECO:0000313" key="2">
    <source>
        <dbReference type="EMBL" id="PQQ11191.1"/>
    </source>
</evidence>
<dbReference type="EMBL" id="PJQY01000409">
    <property type="protein sequence ID" value="PQQ11191.1"/>
    <property type="molecule type" value="Genomic_DNA"/>
</dbReference>
<organism evidence="2 3">
    <name type="scientific">Prunus yedoensis var. nudiflora</name>
    <dbReference type="NCBI Taxonomy" id="2094558"/>
    <lineage>
        <taxon>Eukaryota</taxon>
        <taxon>Viridiplantae</taxon>
        <taxon>Streptophyta</taxon>
        <taxon>Embryophyta</taxon>
        <taxon>Tracheophyta</taxon>
        <taxon>Spermatophyta</taxon>
        <taxon>Magnoliopsida</taxon>
        <taxon>eudicotyledons</taxon>
        <taxon>Gunneridae</taxon>
        <taxon>Pentapetalae</taxon>
        <taxon>rosids</taxon>
        <taxon>fabids</taxon>
        <taxon>Rosales</taxon>
        <taxon>Rosaceae</taxon>
        <taxon>Amygdaloideae</taxon>
        <taxon>Amygdaleae</taxon>
        <taxon>Prunus</taxon>
    </lineage>
</organism>
<evidence type="ECO:0000313" key="3">
    <source>
        <dbReference type="Proteomes" id="UP000250321"/>
    </source>
</evidence>
<reference evidence="2 3" key="1">
    <citation type="submission" date="2018-02" db="EMBL/GenBank/DDBJ databases">
        <title>Draft genome of wild Prunus yedoensis var. nudiflora.</title>
        <authorList>
            <person name="Baek S."/>
            <person name="Kim J.-H."/>
            <person name="Choi K."/>
            <person name="Kim G.-B."/>
            <person name="Cho A."/>
            <person name="Jang H."/>
            <person name="Shin C.-H."/>
            <person name="Yu H.-J."/>
            <person name="Mun J.-H."/>
        </authorList>
    </citation>
    <scope>NUCLEOTIDE SEQUENCE [LARGE SCALE GENOMIC DNA]</scope>
    <source>
        <strain evidence="3">cv. Jeju island</strain>
        <tissue evidence="2">Leaf</tissue>
    </source>
</reference>
<protein>
    <submittedName>
        <fullName evidence="2">Uncharacterized protein</fullName>
    </submittedName>
</protein>
<dbReference type="Proteomes" id="UP000250321">
    <property type="component" value="Unassembled WGS sequence"/>
</dbReference>
<evidence type="ECO:0000256" key="1">
    <source>
        <dbReference type="SAM" id="MobiDB-lite"/>
    </source>
</evidence>
<dbReference type="AlphaFoldDB" id="A0A314Z2S8"/>
<keyword evidence="3" id="KW-1185">Reference proteome</keyword>
<proteinExistence type="predicted"/>
<name>A0A314Z2S8_PRUYE</name>